<dbReference type="Gene3D" id="3.90.650.10">
    <property type="entry name" value="PurM-like C-terminal domain"/>
    <property type="match status" value="1"/>
</dbReference>
<evidence type="ECO:0000259" key="3">
    <source>
        <dbReference type="Pfam" id="PF02769"/>
    </source>
</evidence>
<evidence type="ECO:0000313" key="4">
    <source>
        <dbReference type="EMBL" id="SFF76149.1"/>
    </source>
</evidence>
<keyword evidence="5" id="KW-1185">Reference proteome</keyword>
<dbReference type="InterPro" id="IPR011854">
    <property type="entry name" value="HypE"/>
</dbReference>
<dbReference type="EMBL" id="FOOH01000008">
    <property type="protein sequence ID" value="SFF76149.1"/>
    <property type="molecule type" value="Genomic_DNA"/>
</dbReference>
<dbReference type="PANTHER" id="PTHR30303:SF4">
    <property type="entry name" value="HYDROGENASE EXPRESSION_FORMATION PROTEIN HYPE"/>
    <property type="match status" value="1"/>
</dbReference>
<feature type="domain" description="PurM-like N-terminal" evidence="2">
    <location>
        <begin position="37"/>
        <end position="140"/>
    </location>
</feature>
<dbReference type="AlphaFoldDB" id="A0A1I2LCG9"/>
<dbReference type="InterPro" id="IPR036921">
    <property type="entry name" value="PurM-like_N_sf"/>
</dbReference>
<dbReference type="InterPro" id="IPR036676">
    <property type="entry name" value="PurM-like_C_sf"/>
</dbReference>
<dbReference type="SUPFAM" id="SSF55326">
    <property type="entry name" value="PurM N-terminal domain-like"/>
    <property type="match status" value="1"/>
</dbReference>
<name>A0A1I2LCG9_9FLAO</name>
<dbReference type="Pfam" id="PF02769">
    <property type="entry name" value="AIRS_C"/>
    <property type="match status" value="1"/>
</dbReference>
<dbReference type="InterPro" id="IPR016188">
    <property type="entry name" value="PurM-like_N"/>
</dbReference>
<evidence type="ECO:0000259" key="2">
    <source>
        <dbReference type="Pfam" id="PF00586"/>
    </source>
</evidence>
<proteinExistence type="inferred from homology"/>
<feature type="domain" description="PurM-like C-terminal" evidence="3">
    <location>
        <begin position="223"/>
        <end position="317"/>
    </location>
</feature>
<dbReference type="InterPro" id="IPR010918">
    <property type="entry name" value="PurM-like_C_dom"/>
</dbReference>
<dbReference type="PANTHER" id="PTHR30303">
    <property type="entry name" value="HYDROGENASE ISOENZYMES FORMATION PROTEIN HYPE"/>
    <property type="match status" value="1"/>
</dbReference>
<organism evidence="4 5">
    <name type="scientific">Salegentibacter agarivorans</name>
    <dbReference type="NCBI Taxonomy" id="345907"/>
    <lineage>
        <taxon>Bacteria</taxon>
        <taxon>Pseudomonadati</taxon>
        <taxon>Bacteroidota</taxon>
        <taxon>Flavobacteriia</taxon>
        <taxon>Flavobacteriales</taxon>
        <taxon>Flavobacteriaceae</taxon>
        <taxon>Salegentibacter</taxon>
    </lineage>
</organism>
<comment type="similarity">
    <text evidence="1">Belongs to the HypE family.</text>
</comment>
<dbReference type="PIRSF" id="PIRSF005644">
    <property type="entry name" value="Hdrgns_mtr_HypE"/>
    <property type="match status" value="1"/>
</dbReference>
<dbReference type="Proteomes" id="UP000199116">
    <property type="component" value="Unassembled WGS sequence"/>
</dbReference>
<dbReference type="SUPFAM" id="SSF56042">
    <property type="entry name" value="PurM C-terminal domain-like"/>
    <property type="match status" value="1"/>
</dbReference>
<sequence length="351" mass="38200">MSEKLGKIAEAELEGFILENCGHTRKEVSTKPKFGVDVSLIELPNELALISTSDPLSLIPTLGLEESAWLSVHLMANDMATTGFAPQYAQMVLNLPASLSRNDFKTYWNYIHQFSKEIGVAITGGHTGFVEGQNSTISGGGTFFSVAPKKEIILSKAAEENDVILVTKTCALSSSALLTLSFPETIKNKLGKGTYTAGREMFWQTSSLKDGLTAAGTGSKFPEIHAMHDVTEGGVLGAIYEMVKASGKGAIIYDKALPVTSWQKEVCDLFQLDYREIIGAGSMIISCEKGKEEQVISRLNAENIACTAVGEIKSEEEGIKIAKNDEIKDLEYKSEDPYWKAFFTAIKSGWK</sequence>
<dbReference type="GO" id="GO:0051604">
    <property type="term" value="P:protein maturation"/>
    <property type="evidence" value="ECO:0007669"/>
    <property type="project" value="TreeGrafter"/>
</dbReference>
<reference evidence="5" key="1">
    <citation type="submission" date="2016-10" db="EMBL/GenBank/DDBJ databases">
        <authorList>
            <person name="Varghese N."/>
            <person name="Submissions S."/>
        </authorList>
    </citation>
    <scope>NUCLEOTIDE SEQUENCE [LARGE SCALE GENOMIC DNA]</scope>
    <source>
        <strain evidence="5">DSM 23515</strain>
    </source>
</reference>
<protein>
    <submittedName>
        <fullName evidence="4">Hydrogenase maturation factor</fullName>
    </submittedName>
</protein>
<evidence type="ECO:0000256" key="1">
    <source>
        <dbReference type="ARBA" id="ARBA00006243"/>
    </source>
</evidence>
<dbReference type="Gene3D" id="3.30.1330.10">
    <property type="entry name" value="PurM-like, N-terminal domain"/>
    <property type="match status" value="1"/>
</dbReference>
<evidence type="ECO:0000313" key="5">
    <source>
        <dbReference type="Proteomes" id="UP000199116"/>
    </source>
</evidence>
<gene>
    <name evidence="4" type="ORF">SAMN04488033_1086</name>
</gene>
<accession>A0A1I2LCG9</accession>
<dbReference type="Pfam" id="PF00586">
    <property type="entry name" value="AIRS"/>
    <property type="match status" value="1"/>
</dbReference>